<reference evidence="1 2" key="1">
    <citation type="journal article" date="2024" name="Science">
        <title>Giant polyketide synthase enzymes in the biosynthesis of giant marine polyether toxins.</title>
        <authorList>
            <person name="Fallon T.R."/>
            <person name="Shende V.V."/>
            <person name="Wierzbicki I.H."/>
            <person name="Pendleton A.L."/>
            <person name="Watervoot N.F."/>
            <person name="Auber R.P."/>
            <person name="Gonzalez D.J."/>
            <person name="Wisecaver J.H."/>
            <person name="Moore B.S."/>
        </authorList>
    </citation>
    <scope>NUCLEOTIDE SEQUENCE [LARGE SCALE GENOMIC DNA]</scope>
    <source>
        <strain evidence="1 2">12B1</strain>
    </source>
</reference>
<name>A0AB34ICE2_PRYPA</name>
<comment type="caution">
    <text evidence="1">The sequence shown here is derived from an EMBL/GenBank/DDBJ whole genome shotgun (WGS) entry which is preliminary data.</text>
</comment>
<evidence type="ECO:0000313" key="1">
    <source>
        <dbReference type="EMBL" id="KAL1496345.1"/>
    </source>
</evidence>
<keyword evidence="2" id="KW-1185">Reference proteome</keyword>
<protein>
    <submittedName>
        <fullName evidence="1">Uncharacterized protein</fullName>
    </submittedName>
</protein>
<dbReference type="AlphaFoldDB" id="A0AB34ICE2"/>
<evidence type="ECO:0000313" key="2">
    <source>
        <dbReference type="Proteomes" id="UP001515480"/>
    </source>
</evidence>
<sequence length="520" mass="57057">MAPNPAALDAALESELGARHDIARARATLEAYERRLAALPAAYSRSPSSEPEWLLDAEAEQELAALDEAEESLATVRRAAEEEEPAWLAHAAAVVSFARQMSSRSDRSLGRSPRGEVTPGKARAERVAALAAAVLKAKGKGREEGGRLVEVEVKKFEERLREAEREEMDGKLVVGEVKQLASVVNVEVSKFEERLMEVDDREVNRRNMKVAEEVEERVKELNGKENGERVMELNGKENGLLVENERRLVTVEPKRTEGRLVEETERDRRLVELGPRELEGSQVIVGGTQTEGRLVEVDLTQMQGRMVERVSTEREGERRRHMEDTLVTVEVWEDADKGVGVEETRLRRALRAIGRAFYDLRSLALSDICDGLRAMSRSCAASVKAQALEMRLRARDVPPACGAPPPGESWLRRLLHSVLTTLQPLPLLLLYALLALVQAALAELLVAMSRAPSALRGVHTIASDWKVYATAVLLAAAPGHPDVGRATSGYTRVPTTALCARPCDRDSAGGSAAACQEDVV</sequence>
<dbReference type="EMBL" id="JBGBPQ010000029">
    <property type="protein sequence ID" value="KAL1496345.1"/>
    <property type="molecule type" value="Genomic_DNA"/>
</dbReference>
<organism evidence="1 2">
    <name type="scientific">Prymnesium parvum</name>
    <name type="common">Toxic golden alga</name>
    <dbReference type="NCBI Taxonomy" id="97485"/>
    <lineage>
        <taxon>Eukaryota</taxon>
        <taxon>Haptista</taxon>
        <taxon>Haptophyta</taxon>
        <taxon>Prymnesiophyceae</taxon>
        <taxon>Prymnesiales</taxon>
        <taxon>Prymnesiaceae</taxon>
        <taxon>Prymnesium</taxon>
    </lineage>
</organism>
<dbReference type="Proteomes" id="UP001515480">
    <property type="component" value="Unassembled WGS sequence"/>
</dbReference>
<accession>A0AB34ICE2</accession>
<proteinExistence type="predicted"/>
<gene>
    <name evidence="1" type="ORF">AB1Y20_016301</name>
</gene>